<dbReference type="RefSeq" id="WP_150088007.1">
    <property type="nucleotide sequence ID" value="NZ_VWSF01000005.1"/>
</dbReference>
<feature type="signal peptide" evidence="3">
    <location>
        <begin position="1"/>
        <end position="29"/>
    </location>
</feature>
<comment type="caution">
    <text evidence="4">The sequence shown here is derived from an EMBL/GenBank/DDBJ whole genome shotgun (WGS) entry which is preliminary data.</text>
</comment>
<dbReference type="AlphaFoldDB" id="A0A5M6DMG1"/>
<dbReference type="PANTHER" id="PTHR36842">
    <property type="entry name" value="PROTEIN TOLB HOMOLOG"/>
    <property type="match status" value="1"/>
</dbReference>
<evidence type="ECO:0000256" key="2">
    <source>
        <dbReference type="SAM" id="MobiDB-lite"/>
    </source>
</evidence>
<keyword evidence="5" id="KW-1185">Reference proteome</keyword>
<accession>A0A5M6DMG1</accession>
<feature type="compositionally biased region" description="Polar residues" evidence="2">
    <location>
        <begin position="636"/>
        <end position="666"/>
    </location>
</feature>
<dbReference type="EMBL" id="VWSF01000005">
    <property type="protein sequence ID" value="KAA5547419.1"/>
    <property type="molecule type" value="Genomic_DNA"/>
</dbReference>
<organism evidence="4 5">
    <name type="scientific">Adhaeribacter rhizoryzae</name>
    <dbReference type="NCBI Taxonomy" id="2607907"/>
    <lineage>
        <taxon>Bacteria</taxon>
        <taxon>Pseudomonadati</taxon>
        <taxon>Bacteroidota</taxon>
        <taxon>Cytophagia</taxon>
        <taxon>Cytophagales</taxon>
        <taxon>Hymenobacteraceae</taxon>
        <taxon>Adhaeribacter</taxon>
    </lineage>
</organism>
<protein>
    <recommendedName>
        <fullName evidence="6">Translocation protein TolB</fullName>
    </recommendedName>
</protein>
<dbReference type="InterPro" id="IPR011659">
    <property type="entry name" value="WD40"/>
</dbReference>
<keyword evidence="3" id="KW-0732">Signal</keyword>
<evidence type="ECO:0000313" key="5">
    <source>
        <dbReference type="Proteomes" id="UP000323426"/>
    </source>
</evidence>
<dbReference type="Gene3D" id="2.40.160.50">
    <property type="entry name" value="membrane protein fhac: a member of the omp85/tpsb transporter family"/>
    <property type="match status" value="1"/>
</dbReference>
<dbReference type="SUPFAM" id="SSF69304">
    <property type="entry name" value="Tricorn protease N-terminal domain"/>
    <property type="match status" value="1"/>
</dbReference>
<reference evidence="4 5" key="1">
    <citation type="submission" date="2019-09" db="EMBL/GenBank/DDBJ databases">
        <title>Genome sequence and assembly of Adhaeribacter sp.</title>
        <authorList>
            <person name="Chhetri G."/>
        </authorList>
    </citation>
    <scope>NUCLEOTIDE SEQUENCE [LARGE SCALE GENOMIC DNA]</scope>
    <source>
        <strain evidence="4 5">DK36</strain>
    </source>
</reference>
<evidence type="ECO:0000256" key="3">
    <source>
        <dbReference type="SAM" id="SignalP"/>
    </source>
</evidence>
<dbReference type="Pfam" id="PF07676">
    <property type="entry name" value="PD40"/>
    <property type="match status" value="1"/>
</dbReference>
<feature type="chain" id="PRO_5024372376" description="Translocation protein TolB" evidence="3">
    <location>
        <begin position="30"/>
        <end position="1090"/>
    </location>
</feature>
<dbReference type="Gene3D" id="2.120.10.30">
    <property type="entry name" value="TolB, C-terminal domain"/>
    <property type="match status" value="3"/>
</dbReference>
<proteinExistence type="inferred from homology"/>
<dbReference type="PANTHER" id="PTHR36842:SF1">
    <property type="entry name" value="PROTEIN TOLB"/>
    <property type="match status" value="1"/>
</dbReference>
<dbReference type="InterPro" id="IPR011042">
    <property type="entry name" value="6-blade_b-propeller_TolB-like"/>
</dbReference>
<evidence type="ECO:0000256" key="1">
    <source>
        <dbReference type="ARBA" id="ARBA00009820"/>
    </source>
</evidence>
<sequence length="1090" mass="124886">MVKFYKSLLAVPVIAATLLFLGGHNPVQAQVAPETFGMNRIQYKQFKWQYLSTQNFNVYYYGSGRENARLTAEYAEKELKRITSLIGYFPYSKTTLILYASVADLRQSNIGLNDDQFQTGGETLFLKNKIELAFEGSQTEFKKTLSLNVAQLLLHDMMYGGSLKEVLQSSYMLRLPEWFLNGGASYIAEGWNVEMDNYMRDMVIKNVNKKPDVLFVRNQRLAGQSVWNYISERYGYTSIQNILNLTRITRDIEVGIASSLNVPYKKFMRDWQKYYTQMNPYPGTQLTSLDRKNLLTTRNRRNEIFSQPTFSPNGSKLAFVQNDRGRYEIKVIDVNRKRTFKVRKGGHRTPDQKVDFKAPLLTWKSDRQLNIVEVKRAQPVVNTHYFDRKNHAFFNNLKESVFGGKTRSILAQFTQILNIEYSEDGRQMIMTAVKNGQSDIFLFSGNSRQAQQLTNDIYDDKNASFLKGRNAIVFSSNRWQDTLGTEKPALDKIVDNFDLYLLDLDRNGARPKQLVSSISNELAPVAEDNENILYLSEQTGIRSLHRYNLTTGERQRVSNFVQNIKMFDYDPVAKKLAFIAADRNKEYVYYFPNYALNAVAADFKTVRQKTLEDRTLRPNRPATTPQNKAPEPTTPTPDSTAQTPETITKQGETTQDKTVNPENYQFDTEPKQPVATTPQKPIVARPAAPGPESVPIAGPLKYDLRFSINNVVSSVYQDALMGFGLIAEVGMSDMFEDHRINGGAFIVTDLRTSNFYAEYTNFKKRYDWRISYLKQTIFQNFTTNSLRYSRQEFTPSISYPLTHTISVRALPKILHTRYSITNFLSEPDSVDMFASLGGEFVFDNSISTGINMMEGTRMKVGITSFKELNEKTKNFNRIYVDLRHYQKIHRQIIWANRVSYGQYAGNAPKRYLLGGVDNWLFNEEDEDTQSADRIFHGQSPADLFYQQFATPMRGFDYNARRGNKLLLFNSELRMPIVQYLFQNSTLGSGFFRNLQLTAFSDVGTAYNGSNPFSRRNSFNTQVLGGRSGDATNTNPFQAIVINYRNPFLFGYGVGARTTLLGMYGKVDVAWGEENFERNGPKIYVSLGYDF</sequence>
<name>A0A5M6DMG1_9BACT</name>
<comment type="similarity">
    <text evidence="1">Belongs to the TolB family.</text>
</comment>
<dbReference type="Proteomes" id="UP000323426">
    <property type="component" value="Unassembled WGS sequence"/>
</dbReference>
<evidence type="ECO:0000313" key="4">
    <source>
        <dbReference type="EMBL" id="KAA5547419.1"/>
    </source>
</evidence>
<gene>
    <name evidence="4" type="ORF">F0145_08820</name>
</gene>
<evidence type="ECO:0008006" key="6">
    <source>
        <dbReference type="Google" id="ProtNLM"/>
    </source>
</evidence>
<feature type="region of interest" description="Disordered" evidence="2">
    <location>
        <begin position="610"/>
        <end position="679"/>
    </location>
</feature>